<reference evidence="1 2" key="1">
    <citation type="submission" date="2020-08" db="EMBL/GenBank/DDBJ databases">
        <title>Plant Genome Project.</title>
        <authorList>
            <person name="Zhang R.-G."/>
        </authorList>
    </citation>
    <scope>NUCLEOTIDE SEQUENCE [LARGE SCALE GENOMIC DNA]</scope>
    <source>
        <tissue evidence="1">Rhizome</tissue>
    </source>
</reference>
<accession>A0A8J5LB88</accession>
<dbReference type="EMBL" id="JACMSC010000009">
    <property type="protein sequence ID" value="KAG6506631.1"/>
    <property type="molecule type" value="Genomic_DNA"/>
</dbReference>
<dbReference type="AlphaFoldDB" id="A0A8J5LB88"/>
<dbReference type="Proteomes" id="UP000734854">
    <property type="component" value="Unassembled WGS sequence"/>
</dbReference>
<name>A0A8J5LB88_ZINOF</name>
<keyword evidence="2" id="KW-1185">Reference proteome</keyword>
<protein>
    <submittedName>
        <fullName evidence="1">Uncharacterized protein</fullName>
    </submittedName>
</protein>
<organism evidence="1 2">
    <name type="scientific">Zingiber officinale</name>
    <name type="common">Ginger</name>
    <name type="synonym">Amomum zingiber</name>
    <dbReference type="NCBI Taxonomy" id="94328"/>
    <lineage>
        <taxon>Eukaryota</taxon>
        <taxon>Viridiplantae</taxon>
        <taxon>Streptophyta</taxon>
        <taxon>Embryophyta</taxon>
        <taxon>Tracheophyta</taxon>
        <taxon>Spermatophyta</taxon>
        <taxon>Magnoliopsida</taxon>
        <taxon>Liliopsida</taxon>
        <taxon>Zingiberales</taxon>
        <taxon>Zingiberaceae</taxon>
        <taxon>Zingiber</taxon>
    </lineage>
</organism>
<evidence type="ECO:0000313" key="1">
    <source>
        <dbReference type="EMBL" id="KAG6506631.1"/>
    </source>
</evidence>
<gene>
    <name evidence="1" type="ORF">ZIOFF_031958</name>
</gene>
<sequence length="130" mass="15227">MCPTNDIFGGTRPNRNDLLPPPCITSWEDVSLAEKQLIFDHLDNKFEYEKMNLVMAKVERLAMRAIQEGRCKMRRHWKQLGGLGNKDTPKGSRTREKYLKRILIIGLIGHLKVHMDRKLWFNIITKLLIL</sequence>
<comment type="caution">
    <text evidence="1">The sequence shown here is derived from an EMBL/GenBank/DDBJ whole genome shotgun (WGS) entry which is preliminary data.</text>
</comment>
<proteinExistence type="predicted"/>
<evidence type="ECO:0000313" key="2">
    <source>
        <dbReference type="Proteomes" id="UP000734854"/>
    </source>
</evidence>